<evidence type="ECO:0000256" key="1">
    <source>
        <dbReference type="SAM" id="MobiDB-lite"/>
    </source>
</evidence>
<dbReference type="VEuPathDB" id="FungiDB:PADG_01117"/>
<accession>C1FZ91</accession>
<proteinExistence type="predicted"/>
<feature type="region of interest" description="Disordered" evidence="1">
    <location>
        <begin position="1"/>
        <end position="79"/>
    </location>
</feature>
<dbReference type="AlphaFoldDB" id="C1FZ91"/>
<dbReference type="KEGG" id="pbn:PADG_01117"/>
<dbReference type="InParanoid" id="C1FZ91"/>
<feature type="compositionally biased region" description="Basic and acidic residues" evidence="1">
    <location>
        <begin position="1"/>
        <end position="19"/>
    </location>
</feature>
<dbReference type="GeneID" id="22580841"/>
<gene>
    <name evidence="2" type="ORF">PADG_01117</name>
</gene>
<evidence type="ECO:0000313" key="2">
    <source>
        <dbReference type="EMBL" id="EEH44828.1"/>
    </source>
</evidence>
<dbReference type="EMBL" id="KN275957">
    <property type="protein sequence ID" value="EEH44828.1"/>
    <property type="molecule type" value="Genomic_DNA"/>
</dbReference>
<protein>
    <submittedName>
        <fullName evidence="2">Uncharacterized protein</fullName>
    </submittedName>
</protein>
<reference evidence="2 3" key="1">
    <citation type="journal article" date="2011" name="PLoS Genet.">
        <title>Comparative genomic analysis of human fungal pathogens causing paracoccidioidomycosis.</title>
        <authorList>
            <person name="Desjardins C.A."/>
            <person name="Champion M.D."/>
            <person name="Holder J.W."/>
            <person name="Muszewska A."/>
            <person name="Goldberg J."/>
            <person name="Bailao A.M."/>
            <person name="Brigido M.M."/>
            <person name="Ferreira M.E."/>
            <person name="Garcia A.M."/>
            <person name="Grynberg M."/>
            <person name="Gujja S."/>
            <person name="Heiman D.I."/>
            <person name="Henn M.R."/>
            <person name="Kodira C.D."/>
            <person name="Leon-Narvaez H."/>
            <person name="Longo L.V."/>
            <person name="Ma L.J."/>
            <person name="Malavazi I."/>
            <person name="Matsuo A.L."/>
            <person name="Morais F.V."/>
            <person name="Pereira M."/>
            <person name="Rodriguez-Brito S."/>
            <person name="Sakthikumar S."/>
            <person name="Salem-Izacc S.M."/>
            <person name="Sykes S.M."/>
            <person name="Teixeira M.M."/>
            <person name="Vallejo M.C."/>
            <person name="Walter M.E."/>
            <person name="Yandava C."/>
            <person name="Young S."/>
            <person name="Zeng Q."/>
            <person name="Zucker J."/>
            <person name="Felipe M.S."/>
            <person name="Goldman G.H."/>
            <person name="Haas B.J."/>
            <person name="McEwen J.G."/>
            <person name="Nino-Vega G."/>
            <person name="Puccia R."/>
            <person name="San-Blas G."/>
            <person name="Soares C.M."/>
            <person name="Birren B.W."/>
            <person name="Cuomo C.A."/>
        </authorList>
    </citation>
    <scope>NUCLEOTIDE SEQUENCE [LARGE SCALE GENOMIC DNA]</scope>
    <source>
        <strain evidence="2 3">Pb18</strain>
    </source>
</reference>
<organism evidence="2 3">
    <name type="scientific">Paracoccidioides brasiliensis (strain Pb18)</name>
    <dbReference type="NCBI Taxonomy" id="502780"/>
    <lineage>
        <taxon>Eukaryota</taxon>
        <taxon>Fungi</taxon>
        <taxon>Dikarya</taxon>
        <taxon>Ascomycota</taxon>
        <taxon>Pezizomycotina</taxon>
        <taxon>Eurotiomycetes</taxon>
        <taxon>Eurotiomycetidae</taxon>
        <taxon>Onygenales</taxon>
        <taxon>Ajellomycetaceae</taxon>
        <taxon>Paracoccidioides</taxon>
    </lineage>
</organism>
<dbReference type="RefSeq" id="XP_010756614.1">
    <property type="nucleotide sequence ID" value="XM_010758312.1"/>
</dbReference>
<dbReference type="Proteomes" id="UP000001628">
    <property type="component" value="Unassembled WGS sequence"/>
</dbReference>
<feature type="compositionally biased region" description="Basic and acidic residues" evidence="1">
    <location>
        <begin position="27"/>
        <end position="47"/>
    </location>
</feature>
<dbReference type="HOGENOM" id="CLU_122490_0_0_1"/>
<name>C1FZ91_PARBD</name>
<keyword evidence="3" id="KW-1185">Reference proteome</keyword>
<sequence length="191" mass="21050">MLKHDSTTHRPKTESEKSGSPHRRTLVGHEKAQASREAVEAESERSQVARAAFPSRLAASIALPSRAGEGNVETGRERERGLVKGEKVVNAAPVLSLESMNYIKSAASNSSFHRTAKGQTSAEQIFIYASKEHPHPTNYQQQELIPLTNSSSIRKDIARDYVRGSKTWHENARYGTEEIEPKGSCELAGQI</sequence>
<evidence type="ECO:0000313" key="3">
    <source>
        <dbReference type="Proteomes" id="UP000001628"/>
    </source>
</evidence>